<keyword evidence="7 9" id="KW-0472">Membrane</keyword>
<feature type="transmembrane region" description="Helical" evidence="9">
    <location>
        <begin position="169"/>
        <end position="190"/>
    </location>
</feature>
<feature type="transmembrane region" description="Helical" evidence="9">
    <location>
        <begin position="399"/>
        <end position="420"/>
    </location>
</feature>
<dbReference type="EMBL" id="WUUL01000002">
    <property type="protein sequence ID" value="MXQ52714.1"/>
    <property type="molecule type" value="Genomic_DNA"/>
</dbReference>
<feature type="transmembrane region" description="Helical" evidence="9">
    <location>
        <begin position="271"/>
        <end position="295"/>
    </location>
</feature>
<evidence type="ECO:0000256" key="2">
    <source>
        <dbReference type="ARBA" id="ARBA00008537"/>
    </source>
</evidence>
<evidence type="ECO:0000256" key="1">
    <source>
        <dbReference type="ARBA" id="ARBA00004651"/>
    </source>
</evidence>
<dbReference type="Pfam" id="PF07690">
    <property type="entry name" value="MFS_1"/>
    <property type="match status" value="1"/>
</dbReference>
<dbReference type="SUPFAM" id="SSF103473">
    <property type="entry name" value="MFS general substrate transporter"/>
    <property type="match status" value="1"/>
</dbReference>
<feature type="transmembrane region" description="Helical" evidence="9">
    <location>
        <begin position="14"/>
        <end position="34"/>
    </location>
</feature>
<dbReference type="PANTHER" id="PTHR42718">
    <property type="entry name" value="MAJOR FACILITATOR SUPERFAMILY MULTIDRUG TRANSPORTER MFSC"/>
    <property type="match status" value="1"/>
</dbReference>
<keyword evidence="3" id="KW-0813">Transport</keyword>
<feature type="region of interest" description="Disordered" evidence="8">
    <location>
        <begin position="513"/>
        <end position="540"/>
    </location>
</feature>
<dbReference type="AlphaFoldDB" id="A0A6I4VW09"/>
<dbReference type="NCBIfam" id="TIGR00711">
    <property type="entry name" value="efflux_EmrB"/>
    <property type="match status" value="1"/>
</dbReference>
<evidence type="ECO:0000256" key="5">
    <source>
        <dbReference type="ARBA" id="ARBA00022692"/>
    </source>
</evidence>
<dbReference type="GO" id="GO:0005886">
    <property type="term" value="C:plasma membrane"/>
    <property type="evidence" value="ECO:0007669"/>
    <property type="project" value="UniProtKB-SubCell"/>
</dbReference>
<feature type="transmembrane region" description="Helical" evidence="9">
    <location>
        <begin position="358"/>
        <end position="378"/>
    </location>
</feature>
<dbReference type="Gene3D" id="1.20.1250.20">
    <property type="entry name" value="MFS general substrate transporter like domains"/>
    <property type="match status" value="1"/>
</dbReference>
<evidence type="ECO:0000259" key="10">
    <source>
        <dbReference type="PROSITE" id="PS50850"/>
    </source>
</evidence>
<dbReference type="Gene3D" id="1.20.1720.10">
    <property type="entry name" value="Multidrug resistance protein D"/>
    <property type="match status" value="1"/>
</dbReference>
<feature type="transmembrane region" description="Helical" evidence="9">
    <location>
        <begin position="114"/>
        <end position="132"/>
    </location>
</feature>
<reference evidence="11 12" key="1">
    <citation type="submission" date="2019-12" db="EMBL/GenBank/DDBJ databases">
        <title>Whole-genome analyses of novel actinobacteria.</title>
        <authorList>
            <person name="Sahin N."/>
            <person name="Saygin H."/>
        </authorList>
    </citation>
    <scope>NUCLEOTIDE SEQUENCE [LARGE SCALE GENOMIC DNA]</scope>
    <source>
        <strain evidence="11 12">KC615</strain>
    </source>
</reference>
<feature type="domain" description="Major facilitator superfamily (MFS) profile" evidence="10">
    <location>
        <begin position="16"/>
        <end position="511"/>
    </location>
</feature>
<comment type="subcellular location">
    <subcellularLocation>
        <location evidence="1">Cell membrane</location>
        <topology evidence="1">Multi-pass membrane protein</topology>
    </subcellularLocation>
</comment>
<accession>A0A6I4VW09</accession>
<name>A0A6I4VW09_9BACL</name>
<dbReference type="InterPro" id="IPR036259">
    <property type="entry name" value="MFS_trans_sf"/>
</dbReference>
<keyword evidence="5 9" id="KW-0812">Transmembrane</keyword>
<dbReference type="Proteomes" id="UP000430692">
    <property type="component" value="Unassembled WGS sequence"/>
</dbReference>
<evidence type="ECO:0000313" key="12">
    <source>
        <dbReference type="Proteomes" id="UP000430692"/>
    </source>
</evidence>
<evidence type="ECO:0000256" key="8">
    <source>
        <dbReference type="SAM" id="MobiDB-lite"/>
    </source>
</evidence>
<dbReference type="RefSeq" id="WP_160799867.1">
    <property type="nucleotide sequence ID" value="NZ_WUUL01000002.1"/>
</dbReference>
<feature type="transmembrane region" description="Helical" evidence="9">
    <location>
        <begin position="335"/>
        <end position="352"/>
    </location>
</feature>
<dbReference type="PROSITE" id="PS50850">
    <property type="entry name" value="MFS"/>
    <property type="match status" value="1"/>
</dbReference>
<sequence length="540" mass="58786">MTDQSKSNSIRSQIPLLAVIMLGMFISVLNQTLLNVAIPHLITEFNVTATDAEWLLTGYMLVNGILIPLSAFLIERFGIRNLFIAAMIFFTGGSFVCGLAPTFSILLIGRLLQAVGAGLLMPLSMTIILSIFPPENRGKGMGIFGLGIMFAPAIGPTLSGWVLEHYSWRLLFDGIAPLGLLVLILSLFQLKDLGGTNKNLKLDYVGTILSTIGFGSALYGLSEAGSKGWDDSIVIITLIVGIVCILLFVIQQLNSKRPMLDFRILKYPIFTLSNIMSMIVTIGMFGGMFLVPIYLQNLRGFSPLESGLLMLPGAILMGALSPISGILFDKVGPRPLAIIGMIITLITTYEFTNLTLATSYTFIVVLYMVRMVGMGLLMMPIQTAGINELPQEKNAHGTALTNTARQIAGSIGISLITTIFTNRTTFHMGLLQNSTNTMDPQFQQSYMDQAIQMSQQLGISIEQAQSTIASSLYGQISLQSSMAGIQDAFYWTTGITILAFILSFFLKDVRKKGKTPPIQSHPAKLEKPQDEGKPLKPVTT</sequence>
<feature type="transmembrane region" description="Helical" evidence="9">
    <location>
        <begin position="488"/>
        <end position="506"/>
    </location>
</feature>
<proteinExistence type="inferred from homology"/>
<comment type="caution">
    <text evidence="11">The sequence shown here is derived from an EMBL/GenBank/DDBJ whole genome shotgun (WGS) entry which is preliminary data.</text>
</comment>
<feature type="compositionally biased region" description="Basic and acidic residues" evidence="8">
    <location>
        <begin position="523"/>
        <end position="534"/>
    </location>
</feature>
<keyword evidence="12" id="KW-1185">Reference proteome</keyword>
<evidence type="ECO:0000256" key="9">
    <source>
        <dbReference type="SAM" id="Phobius"/>
    </source>
</evidence>
<dbReference type="InterPro" id="IPR020846">
    <property type="entry name" value="MFS_dom"/>
</dbReference>
<organism evidence="11 12">
    <name type="scientific">Shimazuella alba</name>
    <dbReference type="NCBI Taxonomy" id="2690964"/>
    <lineage>
        <taxon>Bacteria</taxon>
        <taxon>Bacillati</taxon>
        <taxon>Bacillota</taxon>
        <taxon>Bacilli</taxon>
        <taxon>Bacillales</taxon>
        <taxon>Thermoactinomycetaceae</taxon>
        <taxon>Shimazuella</taxon>
    </lineage>
</organism>
<dbReference type="PANTHER" id="PTHR42718:SF9">
    <property type="entry name" value="MAJOR FACILITATOR SUPERFAMILY MULTIDRUG TRANSPORTER MFSC"/>
    <property type="match status" value="1"/>
</dbReference>
<evidence type="ECO:0000256" key="6">
    <source>
        <dbReference type="ARBA" id="ARBA00022989"/>
    </source>
</evidence>
<keyword evidence="6 9" id="KW-1133">Transmembrane helix</keyword>
<protein>
    <submittedName>
        <fullName evidence="11">DHA2 family efflux MFS transporter permease subunit</fullName>
    </submittedName>
</protein>
<dbReference type="GO" id="GO:0022857">
    <property type="term" value="F:transmembrane transporter activity"/>
    <property type="evidence" value="ECO:0007669"/>
    <property type="project" value="InterPro"/>
</dbReference>
<dbReference type="PRINTS" id="PR01036">
    <property type="entry name" value="TCRTETB"/>
</dbReference>
<evidence type="ECO:0000256" key="7">
    <source>
        <dbReference type="ARBA" id="ARBA00023136"/>
    </source>
</evidence>
<feature type="transmembrane region" description="Helical" evidence="9">
    <location>
        <begin position="54"/>
        <end position="74"/>
    </location>
</feature>
<dbReference type="InterPro" id="IPR004638">
    <property type="entry name" value="EmrB-like"/>
</dbReference>
<feature type="transmembrane region" description="Helical" evidence="9">
    <location>
        <begin position="202"/>
        <end position="221"/>
    </location>
</feature>
<feature type="transmembrane region" description="Helical" evidence="9">
    <location>
        <begin position="81"/>
        <end position="108"/>
    </location>
</feature>
<dbReference type="InterPro" id="IPR011701">
    <property type="entry name" value="MFS"/>
</dbReference>
<keyword evidence="4" id="KW-1003">Cell membrane</keyword>
<feature type="transmembrane region" description="Helical" evidence="9">
    <location>
        <begin position="307"/>
        <end position="328"/>
    </location>
</feature>
<feature type="transmembrane region" description="Helical" evidence="9">
    <location>
        <begin position="144"/>
        <end position="163"/>
    </location>
</feature>
<feature type="transmembrane region" description="Helical" evidence="9">
    <location>
        <begin position="233"/>
        <end position="250"/>
    </location>
</feature>
<evidence type="ECO:0000256" key="3">
    <source>
        <dbReference type="ARBA" id="ARBA00022448"/>
    </source>
</evidence>
<gene>
    <name evidence="11" type="ORF">GSM42_03005</name>
</gene>
<evidence type="ECO:0000256" key="4">
    <source>
        <dbReference type="ARBA" id="ARBA00022475"/>
    </source>
</evidence>
<dbReference type="CDD" id="cd17503">
    <property type="entry name" value="MFS_LmrB_MDR_like"/>
    <property type="match status" value="1"/>
</dbReference>
<evidence type="ECO:0000313" key="11">
    <source>
        <dbReference type="EMBL" id="MXQ52714.1"/>
    </source>
</evidence>
<comment type="similarity">
    <text evidence="2">Belongs to the major facilitator superfamily. EmrB family.</text>
</comment>